<gene>
    <name evidence="8" type="ORF">GCM10011360_13930</name>
</gene>
<keyword evidence="3" id="KW-1015">Disulfide bond</keyword>
<dbReference type="InterPro" id="IPR041205">
    <property type="entry name" value="ScsC_N"/>
</dbReference>
<evidence type="ECO:0000256" key="5">
    <source>
        <dbReference type="SAM" id="MobiDB-lite"/>
    </source>
</evidence>
<dbReference type="AlphaFoldDB" id="A0A917EF38"/>
<dbReference type="PANTHER" id="PTHR13887">
    <property type="entry name" value="GLUTATHIONE S-TRANSFERASE KAPPA"/>
    <property type="match status" value="1"/>
</dbReference>
<keyword evidence="9" id="KW-1185">Reference proteome</keyword>
<evidence type="ECO:0000313" key="9">
    <source>
        <dbReference type="Proteomes" id="UP000612855"/>
    </source>
</evidence>
<feature type="chain" id="PRO_5037633422" evidence="6">
    <location>
        <begin position="41"/>
        <end position="268"/>
    </location>
</feature>
<reference evidence="9" key="1">
    <citation type="journal article" date="2019" name="Int. J. Syst. Evol. Microbiol.">
        <title>The Global Catalogue of Microorganisms (GCM) 10K type strain sequencing project: providing services to taxonomists for standard genome sequencing and annotation.</title>
        <authorList>
            <consortium name="The Broad Institute Genomics Platform"/>
            <consortium name="The Broad Institute Genome Sequencing Center for Infectious Disease"/>
            <person name="Wu L."/>
            <person name="Ma J."/>
        </authorList>
    </citation>
    <scope>NUCLEOTIDE SEQUENCE [LARGE SCALE GENOMIC DNA]</scope>
    <source>
        <strain evidence="9">CGMCC 1.12664</strain>
    </source>
</reference>
<evidence type="ECO:0000256" key="2">
    <source>
        <dbReference type="ARBA" id="ARBA00023002"/>
    </source>
</evidence>
<comment type="caution">
    <text evidence="8">The sequence shown here is derived from an EMBL/GenBank/DDBJ whole genome shotgun (WGS) entry which is preliminary data.</text>
</comment>
<dbReference type="PANTHER" id="PTHR13887:SF14">
    <property type="entry name" value="DISULFIDE BOND FORMATION PROTEIN D"/>
    <property type="match status" value="1"/>
</dbReference>
<dbReference type="Proteomes" id="UP000612855">
    <property type="component" value="Unassembled WGS sequence"/>
</dbReference>
<dbReference type="Gene3D" id="3.40.30.10">
    <property type="entry name" value="Glutaredoxin"/>
    <property type="match status" value="1"/>
</dbReference>
<dbReference type="CDD" id="cd03023">
    <property type="entry name" value="DsbA_Com1_like"/>
    <property type="match status" value="1"/>
</dbReference>
<keyword evidence="2" id="KW-0560">Oxidoreductase</keyword>
<keyword evidence="4" id="KW-0676">Redox-active center</keyword>
<evidence type="ECO:0000256" key="3">
    <source>
        <dbReference type="ARBA" id="ARBA00023157"/>
    </source>
</evidence>
<dbReference type="SUPFAM" id="SSF52833">
    <property type="entry name" value="Thioredoxin-like"/>
    <property type="match status" value="1"/>
</dbReference>
<keyword evidence="1 6" id="KW-0732">Signal</keyword>
<evidence type="ECO:0000256" key="1">
    <source>
        <dbReference type="ARBA" id="ARBA00022729"/>
    </source>
</evidence>
<evidence type="ECO:0000256" key="4">
    <source>
        <dbReference type="ARBA" id="ARBA00023284"/>
    </source>
</evidence>
<organism evidence="8 9">
    <name type="scientific">Primorskyibacter flagellatus</name>
    <dbReference type="NCBI Taxonomy" id="1387277"/>
    <lineage>
        <taxon>Bacteria</taxon>
        <taxon>Pseudomonadati</taxon>
        <taxon>Pseudomonadota</taxon>
        <taxon>Alphaproteobacteria</taxon>
        <taxon>Rhodobacterales</taxon>
        <taxon>Roseobacteraceae</taxon>
        <taxon>Primorskyibacter</taxon>
    </lineage>
</organism>
<feature type="region of interest" description="Disordered" evidence="5">
    <location>
        <begin position="1"/>
        <end position="21"/>
    </location>
</feature>
<dbReference type="EMBL" id="BMFJ01000001">
    <property type="protein sequence ID" value="GGE26790.1"/>
    <property type="molecule type" value="Genomic_DNA"/>
</dbReference>
<dbReference type="Pfam" id="PF01323">
    <property type="entry name" value="DSBA"/>
    <property type="match status" value="1"/>
</dbReference>
<feature type="domain" description="Thioredoxin" evidence="7">
    <location>
        <begin position="80"/>
        <end position="267"/>
    </location>
</feature>
<name>A0A917EF38_9RHOB</name>
<dbReference type="InterPro" id="IPR036249">
    <property type="entry name" value="Thioredoxin-like_sf"/>
</dbReference>
<accession>A0A917EF38</accession>
<feature type="signal peptide" evidence="6">
    <location>
        <begin position="1"/>
        <end position="40"/>
    </location>
</feature>
<dbReference type="InterPro" id="IPR001853">
    <property type="entry name" value="DSBA-like_thioredoxin_dom"/>
</dbReference>
<proteinExistence type="predicted"/>
<evidence type="ECO:0000313" key="8">
    <source>
        <dbReference type="EMBL" id="GGE26790.1"/>
    </source>
</evidence>
<dbReference type="PROSITE" id="PS51352">
    <property type="entry name" value="THIOREDOXIN_2"/>
    <property type="match status" value="1"/>
</dbReference>
<dbReference type="GO" id="GO:0016491">
    <property type="term" value="F:oxidoreductase activity"/>
    <property type="evidence" value="ECO:0007669"/>
    <property type="project" value="UniProtKB-KW"/>
</dbReference>
<dbReference type="InterPro" id="IPR013766">
    <property type="entry name" value="Thioredoxin_domain"/>
</dbReference>
<evidence type="ECO:0000256" key="6">
    <source>
        <dbReference type="SAM" id="SignalP"/>
    </source>
</evidence>
<protein>
    <submittedName>
        <fullName evidence="8">DSBA oxidoreductase</fullName>
    </submittedName>
</protein>
<evidence type="ECO:0000259" key="7">
    <source>
        <dbReference type="PROSITE" id="PS51352"/>
    </source>
</evidence>
<sequence length="268" mass="29653">MPWKTPNDPETDTRPLPRRPQMTRLVPLALMGLLAAPAQALDLTAMSEAERKAFREEVRAYLLDNPEVIMEAVAVLEERKAAAQETDDLSLVRAHAEAIFNDGFSWVGGNPEGDVTVVEFLDYRCGYCRKAFQEVKELVEADGNIRFVVKEFPILGQESLDSSRFAIATRQAAGDEAYALIHDALMDYRGATDEAALSRLAEGLGIDPAPVVARLEDPSVDEEIRQTRALAQALQINGTPTFVFDEQMIRGYVPLDAMTEIVSEQRDG</sequence>
<dbReference type="Pfam" id="PF18312">
    <property type="entry name" value="ScsC_N"/>
    <property type="match status" value="1"/>
</dbReference>